<dbReference type="Proteomes" id="UP001190700">
    <property type="component" value="Unassembled WGS sequence"/>
</dbReference>
<protein>
    <submittedName>
        <fullName evidence="2">Uncharacterized protein</fullName>
    </submittedName>
</protein>
<dbReference type="AlphaFoldDB" id="A0AAE0L0W3"/>
<proteinExistence type="predicted"/>
<evidence type="ECO:0000256" key="1">
    <source>
        <dbReference type="SAM" id="MobiDB-lite"/>
    </source>
</evidence>
<feature type="compositionally biased region" description="Basic and acidic residues" evidence="1">
    <location>
        <begin position="231"/>
        <end position="244"/>
    </location>
</feature>
<evidence type="ECO:0000313" key="3">
    <source>
        <dbReference type="Proteomes" id="UP001190700"/>
    </source>
</evidence>
<dbReference type="EMBL" id="LGRX02012086">
    <property type="protein sequence ID" value="KAK3267976.1"/>
    <property type="molecule type" value="Genomic_DNA"/>
</dbReference>
<accession>A0AAE0L0W3</accession>
<reference evidence="2 3" key="1">
    <citation type="journal article" date="2015" name="Genome Biol. Evol.">
        <title>Comparative Genomics of a Bacterivorous Green Alga Reveals Evolutionary Causalities and Consequences of Phago-Mixotrophic Mode of Nutrition.</title>
        <authorList>
            <person name="Burns J.A."/>
            <person name="Paasch A."/>
            <person name="Narechania A."/>
            <person name="Kim E."/>
        </authorList>
    </citation>
    <scope>NUCLEOTIDE SEQUENCE [LARGE SCALE GENOMIC DNA]</scope>
    <source>
        <strain evidence="2 3">PLY_AMNH</strain>
    </source>
</reference>
<sequence length="244" mass="28265">MFATGSHTGDVVCRDERRQKIDDEITMRQSVQVGAPPQGLRRPRSTPAPQENTQTEKETEKEMDAFMFDDIKTVTKEPLPELELQELEKRESLIPINIRGEDVQRELWTKHARAIYSLQYQVRVVNEKYEKAMADLRKERIKSESAVKTVWEVATELACDITHLKQRSEDPSASEEKWYKKILPTMYQKTVGALQESLEEPIYEENALFGDDAAGAADLESDVMPLTQHQEPQHQEPRTRVRRR</sequence>
<evidence type="ECO:0000313" key="2">
    <source>
        <dbReference type="EMBL" id="KAK3267976.1"/>
    </source>
</evidence>
<feature type="region of interest" description="Disordered" evidence="1">
    <location>
        <begin position="1"/>
        <end position="61"/>
    </location>
</feature>
<comment type="caution">
    <text evidence="2">The sequence shown here is derived from an EMBL/GenBank/DDBJ whole genome shotgun (WGS) entry which is preliminary data.</text>
</comment>
<keyword evidence="3" id="KW-1185">Reference proteome</keyword>
<feature type="region of interest" description="Disordered" evidence="1">
    <location>
        <begin position="218"/>
        <end position="244"/>
    </location>
</feature>
<name>A0AAE0L0W3_9CHLO</name>
<feature type="compositionally biased region" description="Basic and acidic residues" evidence="1">
    <location>
        <begin position="12"/>
        <end position="26"/>
    </location>
</feature>
<organism evidence="2 3">
    <name type="scientific">Cymbomonas tetramitiformis</name>
    <dbReference type="NCBI Taxonomy" id="36881"/>
    <lineage>
        <taxon>Eukaryota</taxon>
        <taxon>Viridiplantae</taxon>
        <taxon>Chlorophyta</taxon>
        <taxon>Pyramimonadophyceae</taxon>
        <taxon>Pyramimonadales</taxon>
        <taxon>Pyramimonadaceae</taxon>
        <taxon>Cymbomonas</taxon>
    </lineage>
</organism>
<gene>
    <name evidence="2" type="ORF">CYMTET_23496</name>
</gene>